<proteinExistence type="predicted"/>
<organism evidence="1 2">
    <name type="scientific">Rhododendron griersonianum</name>
    <dbReference type="NCBI Taxonomy" id="479676"/>
    <lineage>
        <taxon>Eukaryota</taxon>
        <taxon>Viridiplantae</taxon>
        <taxon>Streptophyta</taxon>
        <taxon>Embryophyta</taxon>
        <taxon>Tracheophyta</taxon>
        <taxon>Spermatophyta</taxon>
        <taxon>Magnoliopsida</taxon>
        <taxon>eudicotyledons</taxon>
        <taxon>Gunneridae</taxon>
        <taxon>Pentapetalae</taxon>
        <taxon>asterids</taxon>
        <taxon>Ericales</taxon>
        <taxon>Ericaceae</taxon>
        <taxon>Ericoideae</taxon>
        <taxon>Rhodoreae</taxon>
        <taxon>Rhododendron</taxon>
    </lineage>
</organism>
<sequence length="552" mass="61881">MGEEEGRRREPVPAFARRRRSKHLDKVSDIKWLCRSFVVCKRFASLIPLVQKVSIKANAGDYLSIPRDFHKLPSSPLNVWGTEIFAKLTQIRSLNLDLVSDFVANNDTVFKWGAKLASDFDSLTLLYAASLSKMKGSEEEKIEEDDETENEITQEEQICRFHLAFDCAKEAMLWLRILCRVILKYPMLQSITITDSMNKGVRLYLSGEKLVECRNAIMCPEEAVPRTQENMPVWIGSVPVLQLPKSGYVMKGVTIIHLSSGDDSESDAQLAMVDAFAEEQGVFSEAVGVTAQSLEEALGVLPRFSSLIPLIQTVSIKTNAGDCLSVSGNVCDLEFFAKLTQIRSLNLDLVSDFDANNDSVFKWGAKFTSDLDSLTFLYAASLSKRMESEEEEDDETENEVTQEEQFRRLYLAMDIVKEGLLWLLILSRGIRNYPMLQSITITDSTNKGVRLYLDGEKLVDCRNAFKNAINCPEEAVPRQESIRVGRVPVLQLPMSGYVMKGVTIVHVKLCRGDDSESDAQLAMVDAFAEERGVFSEAVVQILKGYKDGVKII</sequence>
<evidence type="ECO:0000313" key="1">
    <source>
        <dbReference type="EMBL" id="KAG5517455.1"/>
    </source>
</evidence>
<comment type="caution">
    <text evidence="1">The sequence shown here is derived from an EMBL/GenBank/DDBJ whole genome shotgun (WGS) entry which is preliminary data.</text>
</comment>
<name>A0AAV6HTY9_9ERIC</name>
<keyword evidence="2" id="KW-1185">Reference proteome</keyword>
<gene>
    <name evidence="1" type="ORF">RHGRI_038011</name>
</gene>
<accession>A0AAV6HTY9</accession>
<dbReference type="AlphaFoldDB" id="A0AAV6HTY9"/>
<dbReference type="Proteomes" id="UP000823749">
    <property type="component" value="Chromosome 13"/>
</dbReference>
<protein>
    <submittedName>
        <fullName evidence="1">Uncharacterized protein</fullName>
    </submittedName>
</protein>
<dbReference type="PANTHER" id="PTHR31215">
    <property type="entry name" value="OS05G0510400 PROTEIN-RELATED"/>
    <property type="match status" value="1"/>
</dbReference>
<dbReference type="EMBL" id="JACTNZ010000013">
    <property type="protein sequence ID" value="KAG5517455.1"/>
    <property type="molecule type" value="Genomic_DNA"/>
</dbReference>
<evidence type="ECO:0000313" key="2">
    <source>
        <dbReference type="Proteomes" id="UP000823749"/>
    </source>
</evidence>
<dbReference type="InterPro" id="IPR044809">
    <property type="entry name" value="AUF1-like"/>
</dbReference>
<reference evidence="1 2" key="1">
    <citation type="submission" date="2020-08" db="EMBL/GenBank/DDBJ databases">
        <title>Plant Genome Project.</title>
        <authorList>
            <person name="Zhang R.-G."/>
        </authorList>
    </citation>
    <scope>NUCLEOTIDE SEQUENCE [LARGE SCALE GENOMIC DNA]</scope>
    <source>
        <strain evidence="1">WSP0</strain>
        <tissue evidence="1">Leaf</tissue>
    </source>
</reference>